<name>A0A165D5X2_9APHY</name>
<evidence type="ECO:0000256" key="2">
    <source>
        <dbReference type="ARBA" id="ARBA00022658"/>
    </source>
</evidence>
<dbReference type="GO" id="GO:0005737">
    <property type="term" value="C:cytoplasm"/>
    <property type="evidence" value="ECO:0007669"/>
    <property type="project" value="TreeGrafter"/>
</dbReference>
<dbReference type="Proteomes" id="UP000076871">
    <property type="component" value="Unassembled WGS sequence"/>
</dbReference>
<dbReference type="GO" id="GO:0001965">
    <property type="term" value="F:G-protein alpha-subunit binding"/>
    <property type="evidence" value="ECO:0007669"/>
    <property type="project" value="TreeGrafter"/>
</dbReference>
<dbReference type="OrthoDB" id="5585685at2759"/>
<evidence type="ECO:0000313" key="6">
    <source>
        <dbReference type="Proteomes" id="UP000076871"/>
    </source>
</evidence>
<evidence type="ECO:0000256" key="3">
    <source>
        <dbReference type="ARBA" id="ARBA00023186"/>
    </source>
</evidence>
<accession>A0A165D5X2</accession>
<dbReference type="RefSeq" id="XP_040761948.1">
    <property type="nucleotide sequence ID" value="XM_040914562.1"/>
</dbReference>
<keyword evidence="3" id="KW-0143">Chaperone</keyword>
<dbReference type="EMBL" id="KV427638">
    <property type="protein sequence ID" value="KZT04208.1"/>
    <property type="molecule type" value="Genomic_DNA"/>
</dbReference>
<dbReference type="PANTHER" id="PTHR12425">
    <property type="entry name" value="SYNEMBRYN"/>
    <property type="match status" value="1"/>
</dbReference>
<dbReference type="GeneID" id="63831589"/>
<dbReference type="GO" id="GO:0007186">
    <property type="term" value="P:G protein-coupled receptor signaling pathway"/>
    <property type="evidence" value="ECO:0007669"/>
    <property type="project" value="TreeGrafter"/>
</dbReference>
<dbReference type="InterPro" id="IPR019318">
    <property type="entry name" value="Gua_nucleotide_exch_fac_Ric8"/>
</dbReference>
<evidence type="ECO:0000313" key="5">
    <source>
        <dbReference type="EMBL" id="KZT04208.1"/>
    </source>
</evidence>
<dbReference type="STRING" id="1314785.A0A165D5X2"/>
<organism evidence="5 6">
    <name type="scientific">Laetiporus sulphureus 93-53</name>
    <dbReference type="NCBI Taxonomy" id="1314785"/>
    <lineage>
        <taxon>Eukaryota</taxon>
        <taxon>Fungi</taxon>
        <taxon>Dikarya</taxon>
        <taxon>Basidiomycota</taxon>
        <taxon>Agaricomycotina</taxon>
        <taxon>Agaricomycetes</taxon>
        <taxon>Polyporales</taxon>
        <taxon>Laetiporus</taxon>
    </lineage>
</organism>
<evidence type="ECO:0000256" key="1">
    <source>
        <dbReference type="ARBA" id="ARBA00009049"/>
    </source>
</evidence>
<dbReference type="GO" id="GO:0005085">
    <property type="term" value="F:guanyl-nucleotide exchange factor activity"/>
    <property type="evidence" value="ECO:0007669"/>
    <property type="project" value="UniProtKB-KW"/>
</dbReference>
<comment type="similarity">
    <text evidence="1">Belongs to the synembryn family.</text>
</comment>
<feature type="compositionally biased region" description="Low complexity" evidence="4">
    <location>
        <begin position="99"/>
        <end position="117"/>
    </location>
</feature>
<evidence type="ECO:0000256" key="4">
    <source>
        <dbReference type="SAM" id="MobiDB-lite"/>
    </source>
</evidence>
<dbReference type="PANTHER" id="PTHR12425:SF5">
    <property type="entry name" value="SYNEMBRYN"/>
    <property type="match status" value="1"/>
</dbReference>
<dbReference type="AlphaFoldDB" id="A0A165D5X2"/>
<reference evidence="5 6" key="1">
    <citation type="journal article" date="2016" name="Mol. Biol. Evol.">
        <title>Comparative Genomics of Early-Diverging Mushroom-Forming Fungi Provides Insights into the Origins of Lignocellulose Decay Capabilities.</title>
        <authorList>
            <person name="Nagy L.G."/>
            <person name="Riley R."/>
            <person name="Tritt A."/>
            <person name="Adam C."/>
            <person name="Daum C."/>
            <person name="Floudas D."/>
            <person name="Sun H."/>
            <person name="Yadav J.S."/>
            <person name="Pangilinan J."/>
            <person name="Larsson K.H."/>
            <person name="Matsuura K."/>
            <person name="Barry K."/>
            <person name="Labutti K."/>
            <person name="Kuo R."/>
            <person name="Ohm R.A."/>
            <person name="Bhattacharya S.S."/>
            <person name="Shirouzu T."/>
            <person name="Yoshinaga Y."/>
            <person name="Martin F.M."/>
            <person name="Grigoriev I.V."/>
            <person name="Hibbett D.S."/>
        </authorList>
    </citation>
    <scope>NUCLEOTIDE SEQUENCE [LARGE SCALE GENOMIC DNA]</scope>
    <source>
        <strain evidence="5 6">93-53</strain>
    </source>
</reference>
<dbReference type="Pfam" id="PF10165">
    <property type="entry name" value="Ric8"/>
    <property type="match status" value="1"/>
</dbReference>
<keyword evidence="2" id="KW-0344">Guanine-nucleotide releasing factor</keyword>
<proteinExistence type="inferred from homology"/>
<sequence length="156" mass="16914">MTKVCKANKACREAFKAHVLPPDFDRNASTSDRSTALESHADILGRSIRLMACMHHSTLKEAIGELLFLACNSNAQELSALIGYGNAAGFNLYNHNMLAAPPTTSSSQPSSSSGPATNPITGTLQTERENPAEEMTQEEKEREVEKLTVQQKSSSF</sequence>
<keyword evidence="6" id="KW-1185">Reference proteome</keyword>
<feature type="compositionally biased region" description="Basic and acidic residues" evidence="4">
    <location>
        <begin position="126"/>
        <end position="146"/>
    </location>
</feature>
<protein>
    <submittedName>
        <fullName evidence="5">Uncharacterized protein</fullName>
    </submittedName>
</protein>
<dbReference type="InParanoid" id="A0A165D5X2"/>
<feature type="region of interest" description="Disordered" evidence="4">
    <location>
        <begin position="97"/>
        <end position="156"/>
    </location>
</feature>
<gene>
    <name evidence="5" type="ORF">LAESUDRAFT_814251</name>
</gene>